<dbReference type="EMBL" id="CP092625">
    <property type="protein sequence ID" value="UMM43560.1"/>
    <property type="molecule type" value="Genomic_DNA"/>
</dbReference>
<organism evidence="1 2">
    <name type="scientific">Caenorhabditis briggsae</name>
    <dbReference type="NCBI Taxonomy" id="6238"/>
    <lineage>
        <taxon>Eukaryota</taxon>
        <taxon>Metazoa</taxon>
        <taxon>Ecdysozoa</taxon>
        <taxon>Nematoda</taxon>
        <taxon>Chromadorea</taxon>
        <taxon>Rhabditida</taxon>
        <taxon>Rhabditina</taxon>
        <taxon>Rhabditomorpha</taxon>
        <taxon>Rhabditoidea</taxon>
        <taxon>Rhabditidae</taxon>
        <taxon>Peloderinae</taxon>
        <taxon>Caenorhabditis</taxon>
    </lineage>
</organism>
<keyword evidence="2" id="KW-1185">Reference proteome</keyword>
<evidence type="ECO:0000313" key="2">
    <source>
        <dbReference type="Proteomes" id="UP000829354"/>
    </source>
</evidence>
<dbReference type="AlphaFoldDB" id="A0AAE9FKQ0"/>
<protein>
    <submittedName>
        <fullName evidence="1">Uncharacterized protein</fullName>
    </submittedName>
</protein>
<sequence>MTRYDTYKTPVQMCVSKWSCAGGTGYHVVVHTTDSQLADELPALYRFAGNLKSIQLSGSVFNRSRFLQFILDIGDTEEATQLNSTDLKLAELCQYILAFRPFEADCSTKLSTTVLIHYEPQ</sequence>
<dbReference type="Proteomes" id="UP000829354">
    <property type="component" value="Chromosome X"/>
</dbReference>
<reference evidence="1 2" key="1">
    <citation type="submission" date="2022-04" db="EMBL/GenBank/DDBJ databases">
        <title>Chromosome-level reference genomes for two strains of Caenorhabditis briggsae: an improved platform for comparative genomics.</title>
        <authorList>
            <person name="Stevens L."/>
            <person name="Andersen E."/>
        </authorList>
    </citation>
    <scope>NUCLEOTIDE SEQUENCE [LARGE SCALE GENOMIC DNA]</scope>
    <source>
        <strain evidence="1">VX34</strain>
        <tissue evidence="1">Whole-organism</tissue>
    </source>
</reference>
<evidence type="ECO:0000313" key="1">
    <source>
        <dbReference type="EMBL" id="UMM43560.1"/>
    </source>
</evidence>
<gene>
    <name evidence="1" type="ORF">L5515_019022</name>
</gene>
<proteinExistence type="predicted"/>
<accession>A0AAE9FKQ0</accession>
<name>A0AAE9FKQ0_CAEBR</name>